<evidence type="ECO:0000313" key="3">
    <source>
        <dbReference type="Proteomes" id="UP000051236"/>
    </source>
</evidence>
<dbReference type="AlphaFoldDB" id="X0PCP6"/>
<accession>X0PCP6</accession>
<dbReference type="RefSeq" id="WP_035450806.1">
    <property type="nucleotide sequence ID" value="NZ_AZGA01000057.1"/>
</dbReference>
<evidence type="ECO:0000313" key="2">
    <source>
        <dbReference type="EMBL" id="KRM33174.1"/>
    </source>
</evidence>
<dbReference type="Pfam" id="PF22007">
    <property type="entry name" value="DUF6930"/>
    <property type="match status" value="1"/>
</dbReference>
<dbReference type="EMBL" id="AZGA01000057">
    <property type="protein sequence ID" value="KRM33174.1"/>
    <property type="molecule type" value="Genomic_DNA"/>
</dbReference>
<dbReference type="InterPro" id="IPR054216">
    <property type="entry name" value="DUF6930"/>
</dbReference>
<reference evidence="2 3" key="1">
    <citation type="journal article" date="2015" name="Genome Announc.">
        <title>Expanding the biotechnology potential of lactobacilli through comparative genomics of 213 strains and associated genera.</title>
        <authorList>
            <person name="Sun Z."/>
            <person name="Harris H.M."/>
            <person name="McCann A."/>
            <person name="Guo C."/>
            <person name="Argimon S."/>
            <person name="Zhang W."/>
            <person name="Yang X."/>
            <person name="Jeffery I.B."/>
            <person name="Cooney J.C."/>
            <person name="Kagawa T.F."/>
            <person name="Liu W."/>
            <person name="Song Y."/>
            <person name="Salvetti E."/>
            <person name="Wrobel A."/>
            <person name="Rasinkangas P."/>
            <person name="Parkhill J."/>
            <person name="Rea M.C."/>
            <person name="O'Sullivan O."/>
            <person name="Ritari J."/>
            <person name="Douillard F.P."/>
            <person name="Paul Ross R."/>
            <person name="Yang R."/>
            <person name="Briner A.E."/>
            <person name="Felis G.E."/>
            <person name="de Vos W.M."/>
            <person name="Barrangou R."/>
            <person name="Klaenhammer T.R."/>
            <person name="Caufield P.W."/>
            <person name="Cui Y."/>
            <person name="Zhang H."/>
            <person name="O'Toole P.W."/>
        </authorList>
    </citation>
    <scope>NUCLEOTIDE SEQUENCE [LARGE SCALE GENOMIC DNA]</scope>
    <source>
        <strain evidence="2 3">DSM 18527</strain>
    </source>
</reference>
<dbReference type="Proteomes" id="UP000051236">
    <property type="component" value="Unassembled WGS sequence"/>
</dbReference>
<proteinExistence type="predicted"/>
<gene>
    <name evidence="2" type="ORF">FC83_GL003255</name>
</gene>
<name>X0PCP6_9LACO</name>
<sequence>MELNESAQTALAAILNQNPWKLFWPTDPLVILDEAGKQATIVTFERQDDTTMIQFFATPEGIESFLIQQTTGFELWEPSKLYEDYLGITSNKTQLTIKKHYQGQEQTATTADITLLNAILPQLNQLLADLPSDAKLQSNLKKDKYPTRAYKDGKWYTRFRALRIPRQQGLFPTVKPTTFKPFQNSPVEAVNLEVVVTYLSHQVVDKTGASFYPRLLLVVDHTSGGILVQDIIDPKQTVTEALGTWLKSFIKASGRPARIYTHYGEAQRLKDVAKLLDISLTTEVPLIYTGQLYDALKKELADNN</sequence>
<comment type="caution">
    <text evidence="2">The sequence shown here is derived from an EMBL/GenBank/DDBJ whole genome shotgun (WGS) entry which is preliminary data.</text>
</comment>
<protein>
    <recommendedName>
        <fullName evidence="1">DUF6930 domain-containing protein</fullName>
    </recommendedName>
</protein>
<evidence type="ECO:0000259" key="1">
    <source>
        <dbReference type="Pfam" id="PF22007"/>
    </source>
</evidence>
<dbReference type="PATRIC" id="fig|1423734.3.peg.3305"/>
<keyword evidence="3" id="KW-1185">Reference proteome</keyword>
<feature type="domain" description="DUF6930" evidence="1">
    <location>
        <begin position="181"/>
        <end position="294"/>
    </location>
</feature>
<organism evidence="2 3">
    <name type="scientific">Agrilactobacillus composti DSM 18527 = JCM 14202</name>
    <dbReference type="NCBI Taxonomy" id="1423734"/>
    <lineage>
        <taxon>Bacteria</taxon>
        <taxon>Bacillati</taxon>
        <taxon>Bacillota</taxon>
        <taxon>Bacilli</taxon>
        <taxon>Lactobacillales</taxon>
        <taxon>Lactobacillaceae</taxon>
        <taxon>Agrilactobacillus</taxon>
    </lineage>
</organism>